<proteinExistence type="predicted"/>
<evidence type="ECO:0000313" key="1">
    <source>
        <dbReference type="EMBL" id="KAF0801801.1"/>
    </source>
</evidence>
<name>A0ABQ6Y233_9GAMM</name>
<dbReference type="RefSeq" id="WP_159661828.1">
    <property type="nucleotide sequence ID" value="NZ_AQPF01000093.1"/>
</dbReference>
<comment type="caution">
    <text evidence="1">The sequence shown here is derived from an EMBL/GenBank/DDBJ whole genome shotgun (WGS) entry which is preliminary data.</text>
</comment>
<dbReference type="Proteomes" id="UP000771797">
    <property type="component" value="Unassembled WGS sequence"/>
</dbReference>
<evidence type="ECO:0000313" key="2">
    <source>
        <dbReference type="Proteomes" id="UP000771797"/>
    </source>
</evidence>
<protein>
    <submittedName>
        <fullName evidence="1">Uncharacterized protein</fullName>
    </submittedName>
</protein>
<organism evidence="1 2">
    <name type="scientific">Alcanivorax xiamenensis</name>
    <dbReference type="NCBI Taxonomy" id="1177156"/>
    <lineage>
        <taxon>Bacteria</taxon>
        <taxon>Pseudomonadati</taxon>
        <taxon>Pseudomonadota</taxon>
        <taxon>Gammaproteobacteria</taxon>
        <taxon>Oceanospirillales</taxon>
        <taxon>Alcanivoracaceae</taxon>
        <taxon>Alcanivorax</taxon>
    </lineage>
</organism>
<accession>A0ABQ6Y233</accession>
<sequence length="85" mass="9532">MIVATYSVHNEAPLISPKAAGLGPGRWLVKLYARGETERHTDQIRNSQPCHLSDLLQLAVQTHDDMLNELGWLVVDAGFQVLRLR</sequence>
<reference evidence="1 2" key="1">
    <citation type="submission" date="2012-09" db="EMBL/GenBank/DDBJ databases">
        <title>Genome Sequence of alkane-degrading Bacterium Alcanivorax sp. 6-D-6.</title>
        <authorList>
            <person name="Lai Q."/>
            <person name="Shao Z."/>
        </authorList>
    </citation>
    <scope>NUCLEOTIDE SEQUENCE [LARGE SCALE GENOMIC DNA]</scope>
    <source>
        <strain evidence="1 2">6-D-6</strain>
    </source>
</reference>
<dbReference type="EMBL" id="AQPF01000093">
    <property type="protein sequence ID" value="KAF0801801.1"/>
    <property type="molecule type" value="Genomic_DNA"/>
</dbReference>
<gene>
    <name evidence="1" type="ORF">A6D6_04239</name>
</gene>
<keyword evidence="2" id="KW-1185">Reference proteome</keyword>